<evidence type="ECO:0008006" key="3">
    <source>
        <dbReference type="Google" id="ProtNLM"/>
    </source>
</evidence>
<dbReference type="RefSeq" id="WP_168048137.1">
    <property type="nucleotide sequence ID" value="NZ_JAATJR010000002.1"/>
</dbReference>
<accession>A0ABX1EWL8</accession>
<name>A0ABX1EWL8_9PROT</name>
<organism evidence="1 2">
    <name type="scientific">Falsiroseomonas frigidaquae</name>
    <dbReference type="NCBI Taxonomy" id="487318"/>
    <lineage>
        <taxon>Bacteria</taxon>
        <taxon>Pseudomonadati</taxon>
        <taxon>Pseudomonadota</taxon>
        <taxon>Alphaproteobacteria</taxon>
        <taxon>Acetobacterales</taxon>
        <taxon>Roseomonadaceae</taxon>
        <taxon>Falsiroseomonas</taxon>
    </lineage>
</organism>
<gene>
    <name evidence="1" type="ORF">HB662_05750</name>
</gene>
<reference evidence="1 2" key="1">
    <citation type="submission" date="2020-03" db="EMBL/GenBank/DDBJ databases">
        <title>Roseomonas selenitidurans sp. nov. isolated from soil.</title>
        <authorList>
            <person name="Liu H."/>
        </authorList>
    </citation>
    <scope>NUCLEOTIDE SEQUENCE [LARGE SCALE GENOMIC DNA]</scope>
    <source>
        <strain evidence="1 2">JCM 15073</strain>
    </source>
</reference>
<proteinExistence type="predicted"/>
<sequence length="174" mass="19080">MNRRDLLMAGLAGLPGARTGFGFPMATTAKGRRLVLNGVATFQGGWWSGDWCRVALYRELVDREPLDPEAAAGMAGRLRMVEARFLRDLALDTVVEQWQERLSGSLPPAFRAWLRPVRAGDVERQLFLDGSVVLEAPGRLVRRIDHAGFARQLLDSWIGPEAGEMGGALRGVPA</sequence>
<evidence type="ECO:0000313" key="1">
    <source>
        <dbReference type="EMBL" id="NKE44272.1"/>
    </source>
</evidence>
<protein>
    <recommendedName>
        <fullName evidence="3">Chalcone isomerase domain-containing protein</fullName>
    </recommendedName>
</protein>
<evidence type="ECO:0000313" key="2">
    <source>
        <dbReference type="Proteomes" id="UP000765160"/>
    </source>
</evidence>
<keyword evidence="2" id="KW-1185">Reference proteome</keyword>
<comment type="caution">
    <text evidence="1">The sequence shown here is derived from an EMBL/GenBank/DDBJ whole genome shotgun (WGS) entry which is preliminary data.</text>
</comment>
<dbReference type="Proteomes" id="UP000765160">
    <property type="component" value="Unassembled WGS sequence"/>
</dbReference>
<dbReference type="EMBL" id="JAAVTX010000002">
    <property type="protein sequence ID" value="NKE44272.1"/>
    <property type="molecule type" value="Genomic_DNA"/>
</dbReference>